<keyword evidence="12" id="KW-1185">Reference proteome</keyword>
<gene>
    <name evidence="11" type="ORF">OESDEN_19678</name>
</gene>
<organism evidence="11 12">
    <name type="scientific">Oesophagostomum dentatum</name>
    <name type="common">Nodular worm</name>
    <dbReference type="NCBI Taxonomy" id="61180"/>
    <lineage>
        <taxon>Eukaryota</taxon>
        <taxon>Metazoa</taxon>
        <taxon>Ecdysozoa</taxon>
        <taxon>Nematoda</taxon>
        <taxon>Chromadorea</taxon>
        <taxon>Rhabditida</taxon>
        <taxon>Rhabditina</taxon>
        <taxon>Rhabditomorpha</taxon>
        <taxon>Strongyloidea</taxon>
        <taxon>Strongylidae</taxon>
        <taxon>Oesophagostomum</taxon>
    </lineage>
</organism>
<evidence type="ECO:0000256" key="3">
    <source>
        <dbReference type="ARBA" id="ARBA00022723"/>
    </source>
</evidence>
<dbReference type="InterPro" id="IPR015884">
    <property type="entry name" value="Malic_enzyme_CS"/>
</dbReference>
<evidence type="ECO:0000256" key="7">
    <source>
        <dbReference type="PIRSR" id="PIRSR000106-3"/>
    </source>
</evidence>
<dbReference type="GO" id="GO:0046872">
    <property type="term" value="F:metal ion binding"/>
    <property type="evidence" value="ECO:0007669"/>
    <property type="project" value="UniProtKB-KW"/>
</dbReference>
<keyword evidence="3 7" id="KW-0479">Metal-binding</keyword>
<dbReference type="InterPro" id="IPR012301">
    <property type="entry name" value="Malic_N_dom"/>
</dbReference>
<protein>
    <recommendedName>
        <fullName evidence="8">Malic enzyme</fullName>
    </recommendedName>
</protein>
<dbReference type="AlphaFoldDB" id="A0A0B1S6W7"/>
<evidence type="ECO:0000256" key="2">
    <source>
        <dbReference type="ARBA" id="ARBA00008785"/>
    </source>
</evidence>
<reference evidence="11 12" key="1">
    <citation type="submission" date="2014-03" db="EMBL/GenBank/DDBJ databases">
        <title>Draft genome of the hookworm Oesophagostomum dentatum.</title>
        <authorList>
            <person name="Mitreva M."/>
        </authorList>
    </citation>
    <scope>NUCLEOTIDE SEQUENCE [LARGE SCALE GENOMIC DNA]</scope>
    <source>
        <strain evidence="11 12">OD-Hann</strain>
    </source>
</reference>
<dbReference type="OrthoDB" id="5365701at2759"/>
<dbReference type="Gene3D" id="3.40.50.720">
    <property type="entry name" value="NAD(P)-binding Rossmann-like Domain"/>
    <property type="match status" value="1"/>
</dbReference>
<evidence type="ECO:0000256" key="6">
    <source>
        <dbReference type="PIRSR" id="PIRSR000106-2"/>
    </source>
</evidence>
<evidence type="ECO:0000256" key="5">
    <source>
        <dbReference type="PIRSR" id="PIRSR000106-1"/>
    </source>
</evidence>
<evidence type="ECO:0000256" key="1">
    <source>
        <dbReference type="ARBA" id="ARBA00001936"/>
    </source>
</evidence>
<dbReference type="GO" id="GO:0004473">
    <property type="term" value="F:malate dehydrogenase (decarboxylating) (NADP+) activity"/>
    <property type="evidence" value="ECO:0007669"/>
    <property type="project" value="TreeGrafter"/>
</dbReference>
<dbReference type="FunFam" id="3.40.50.720:FF:000060">
    <property type="entry name" value="Malic enzyme"/>
    <property type="match status" value="1"/>
</dbReference>
<feature type="binding site" evidence="7">
    <location>
        <position position="151"/>
    </location>
    <ligand>
        <name>a divalent metal cation</name>
        <dbReference type="ChEBI" id="CHEBI:60240"/>
    </ligand>
</feature>
<dbReference type="Proteomes" id="UP000053660">
    <property type="component" value="Unassembled WGS sequence"/>
</dbReference>
<evidence type="ECO:0000259" key="9">
    <source>
        <dbReference type="SMART" id="SM00919"/>
    </source>
</evidence>
<dbReference type="Gene3D" id="3.40.50.10380">
    <property type="entry name" value="Malic enzyme, N-terminal domain"/>
    <property type="match status" value="1"/>
</dbReference>
<evidence type="ECO:0000313" key="12">
    <source>
        <dbReference type="Proteomes" id="UP000053660"/>
    </source>
</evidence>
<feature type="domain" description="Malic enzyme N-terminal" evidence="10">
    <location>
        <begin position="1"/>
        <end position="166"/>
    </location>
</feature>
<dbReference type="InterPro" id="IPR036291">
    <property type="entry name" value="NAD(P)-bd_dom_sf"/>
</dbReference>
<dbReference type="SUPFAM" id="SSF53223">
    <property type="entry name" value="Aminoacid dehydrogenase-like, N-terminal domain"/>
    <property type="match status" value="1"/>
</dbReference>
<dbReference type="SMART" id="SM01274">
    <property type="entry name" value="malic"/>
    <property type="match status" value="1"/>
</dbReference>
<dbReference type="Pfam" id="PF03949">
    <property type="entry name" value="Malic_M"/>
    <property type="match status" value="1"/>
</dbReference>
<feature type="active site" description="Proton donor" evidence="5">
    <location>
        <position position="6"/>
    </location>
</feature>
<comment type="cofactor">
    <cofactor evidence="1">
        <name>Mn(2+)</name>
        <dbReference type="ChEBI" id="CHEBI:29035"/>
    </cofactor>
</comment>
<dbReference type="PRINTS" id="PR00072">
    <property type="entry name" value="MALOXRDTASE"/>
</dbReference>
<feature type="domain" description="Malic enzyme NAD-binding" evidence="9">
    <location>
        <begin position="176"/>
        <end position="429"/>
    </location>
</feature>
<dbReference type="EMBL" id="KN600116">
    <property type="protein sequence ID" value="KHJ80644.1"/>
    <property type="molecule type" value="Genomic_DNA"/>
</dbReference>
<dbReference type="GO" id="GO:0051287">
    <property type="term" value="F:NAD binding"/>
    <property type="evidence" value="ECO:0007669"/>
    <property type="project" value="InterPro"/>
</dbReference>
<dbReference type="PROSITE" id="PS00331">
    <property type="entry name" value="MALIC_ENZYMES"/>
    <property type="match status" value="1"/>
</dbReference>
<feature type="binding site" evidence="6">
    <location>
        <position position="359"/>
    </location>
    <ligand>
        <name>(S)-malate</name>
        <dbReference type="ChEBI" id="CHEBI:15589"/>
    </ligand>
</feature>
<dbReference type="PANTHER" id="PTHR23406">
    <property type="entry name" value="MALIC ENZYME-RELATED"/>
    <property type="match status" value="1"/>
</dbReference>
<proteinExistence type="inferred from homology"/>
<dbReference type="InterPro" id="IPR046346">
    <property type="entry name" value="Aminoacid_DH-like_N_sf"/>
</dbReference>
<name>A0A0B1S6W7_OESDE</name>
<dbReference type="InterPro" id="IPR001891">
    <property type="entry name" value="Malic_OxRdtase"/>
</dbReference>
<dbReference type="CDD" id="cd05312">
    <property type="entry name" value="NAD_bind_1_malic_enz"/>
    <property type="match status" value="1"/>
</dbReference>
<feature type="binding site" evidence="6">
    <location>
        <position position="61"/>
    </location>
    <ligand>
        <name>(S)-malate</name>
        <dbReference type="ChEBI" id="CHEBI:15589"/>
    </ligand>
</feature>
<evidence type="ECO:0000313" key="11">
    <source>
        <dbReference type="EMBL" id="KHJ80644.1"/>
    </source>
</evidence>
<accession>A0A0B1S6W7</accession>
<dbReference type="NCBIfam" id="NF010052">
    <property type="entry name" value="PRK13529.1"/>
    <property type="match status" value="1"/>
</dbReference>
<sequence>MMPIVYTPTVGQACQKFGDIYRHPKGIYITIDDNDLSEIYKILNHWPESNVQAIVVTDGERILGLGDLGAYGMGIPVGKLSLYVALAGVQPHWCLPVVLDVGTNNKKLLEDPFYIGQKHERVRGQKYQELVDNFMKAATKRFGRDTLIQFEDFASHNAFALLDRYRNEYCTFNDDIQGTAAIGLAGLMASTRITKKKFSEQKIVFFGAGSAGIGIAEMCVLQMMEEGISEEAARANIFFLNSKGLITKESAKNLSHRHKHFAKDLPHMKGLLDVIKMVKPNMLLGLSTVHGAFTPEILREMAKINERPVVFALSNPTNKAECTAEEAYRHTNGTVLFASGSPFPDVELNGKVYKPGQGNNSYIFPGVALGSILFKAKRIPDQIFLIAAKKCADFVAEESLREQAELYPRLEDVRELSLRIALDIGNYLYDNNLSTLYPKPEDMELFIRQQVYSNEYYPMIEDAYDGPE</sequence>
<dbReference type="Pfam" id="PF00390">
    <property type="entry name" value="malic"/>
    <property type="match status" value="1"/>
</dbReference>
<evidence type="ECO:0000259" key="10">
    <source>
        <dbReference type="SMART" id="SM01274"/>
    </source>
</evidence>
<comment type="similarity">
    <text evidence="2 8">Belongs to the malic enzymes family.</text>
</comment>
<comment type="cofactor">
    <cofactor evidence="7">
        <name>Mg(2+)</name>
        <dbReference type="ChEBI" id="CHEBI:18420"/>
    </cofactor>
    <cofactor evidence="7">
        <name>Mn(2+)</name>
        <dbReference type="ChEBI" id="CHEBI:29035"/>
    </cofactor>
    <text evidence="7">Divalent metal cations. Prefers magnesium or manganese.</text>
</comment>
<evidence type="ECO:0000256" key="8">
    <source>
        <dbReference type="RuleBase" id="RU003426"/>
    </source>
</evidence>
<dbReference type="InterPro" id="IPR037062">
    <property type="entry name" value="Malic_N_dom_sf"/>
</dbReference>
<evidence type="ECO:0000256" key="4">
    <source>
        <dbReference type="ARBA" id="ARBA00023002"/>
    </source>
</evidence>
<dbReference type="SMART" id="SM00919">
    <property type="entry name" value="Malic_M"/>
    <property type="match status" value="1"/>
</dbReference>
<dbReference type="PANTHER" id="PTHR23406:SF90">
    <property type="entry name" value="MALIC ENZYME-RELATED"/>
    <property type="match status" value="1"/>
</dbReference>
<dbReference type="InterPro" id="IPR012302">
    <property type="entry name" value="Malic_NAD-bd"/>
</dbReference>
<dbReference type="SUPFAM" id="SSF51735">
    <property type="entry name" value="NAD(P)-binding Rossmann-fold domains"/>
    <property type="match status" value="1"/>
</dbReference>
<feature type="binding site" evidence="7">
    <location>
        <position position="152"/>
    </location>
    <ligand>
        <name>a divalent metal cation</name>
        <dbReference type="ChEBI" id="CHEBI:60240"/>
    </ligand>
</feature>
<feature type="active site" description="Proton acceptor" evidence="5">
    <location>
        <position position="79"/>
    </location>
</feature>
<dbReference type="GO" id="GO:0006108">
    <property type="term" value="P:malate metabolic process"/>
    <property type="evidence" value="ECO:0007669"/>
    <property type="project" value="TreeGrafter"/>
</dbReference>
<dbReference type="PIRSF" id="PIRSF000106">
    <property type="entry name" value="ME"/>
    <property type="match status" value="1"/>
</dbReference>
<keyword evidence="4 8" id="KW-0560">Oxidoreductase</keyword>
<feature type="binding site" evidence="7">
    <location>
        <position position="175"/>
    </location>
    <ligand>
        <name>a divalent metal cation</name>
        <dbReference type="ChEBI" id="CHEBI:60240"/>
    </ligand>
</feature>
<feature type="binding site" evidence="6">
    <location>
        <position position="315"/>
    </location>
    <ligand>
        <name>(S)-malate</name>
        <dbReference type="ChEBI" id="CHEBI:15589"/>
    </ligand>
</feature>
<dbReference type="GO" id="GO:0005739">
    <property type="term" value="C:mitochondrion"/>
    <property type="evidence" value="ECO:0007669"/>
    <property type="project" value="TreeGrafter"/>
</dbReference>